<comment type="caution">
    <text evidence="1">The sequence shown here is derived from an EMBL/GenBank/DDBJ whole genome shotgun (WGS) entry which is preliminary data.</text>
</comment>
<name>A0A6A5HKN7_CAERE</name>
<evidence type="ECO:0008006" key="3">
    <source>
        <dbReference type="Google" id="ProtNLM"/>
    </source>
</evidence>
<sequence>MTDNYTDNELRFKNARGKDFKIILPSNVNPEKAMSKLLYSYLEASSKIYVNRLSLYGMSWLSLPADLIFRINELRCSLSYIDEFLANIDQSSFPLKKLRAAIDTPNHLNHSVLTSAKELIVVDGFDGAPQLINENNTNKSVTFEMSSFCTPDLVSLVNNWKDNGKEIGTTFKFFNYDSVILDDKNYIVVEVVPITLKRETDATEEPCCSKKPRQS</sequence>
<dbReference type="AlphaFoldDB" id="A0A6A5HKN7"/>
<proteinExistence type="predicted"/>
<dbReference type="CTD" id="9817713"/>
<dbReference type="PANTHER" id="PTHR31379">
    <property type="entry name" value="F-BOX C PROTEIN-RELATED-RELATED"/>
    <property type="match status" value="1"/>
</dbReference>
<dbReference type="InterPro" id="IPR021942">
    <property type="entry name" value="DUF3557"/>
</dbReference>
<dbReference type="EMBL" id="WUAV01000002">
    <property type="protein sequence ID" value="KAF1768069.1"/>
    <property type="molecule type" value="Genomic_DNA"/>
</dbReference>
<reference evidence="1 2" key="1">
    <citation type="submission" date="2019-12" db="EMBL/GenBank/DDBJ databases">
        <title>Chromosome-level assembly of the Caenorhabditis remanei genome.</title>
        <authorList>
            <person name="Teterina A.A."/>
            <person name="Willis J.H."/>
            <person name="Phillips P.C."/>
        </authorList>
    </citation>
    <scope>NUCLEOTIDE SEQUENCE [LARGE SCALE GENOMIC DNA]</scope>
    <source>
        <strain evidence="1 2">PX506</strain>
        <tissue evidence="1">Whole organism</tissue>
    </source>
</reference>
<gene>
    <name evidence="1" type="ORF">GCK72_008030</name>
</gene>
<dbReference type="GeneID" id="9817713"/>
<dbReference type="KEGG" id="crq:GCK72_008030"/>
<evidence type="ECO:0000313" key="2">
    <source>
        <dbReference type="Proteomes" id="UP000483820"/>
    </source>
</evidence>
<dbReference type="Pfam" id="PF12078">
    <property type="entry name" value="DUF3557"/>
    <property type="match status" value="1"/>
</dbReference>
<dbReference type="RefSeq" id="XP_053590797.1">
    <property type="nucleotide sequence ID" value="XM_053726603.1"/>
</dbReference>
<evidence type="ECO:0000313" key="1">
    <source>
        <dbReference type="EMBL" id="KAF1768069.1"/>
    </source>
</evidence>
<organism evidence="1 2">
    <name type="scientific">Caenorhabditis remanei</name>
    <name type="common">Caenorhabditis vulgaris</name>
    <dbReference type="NCBI Taxonomy" id="31234"/>
    <lineage>
        <taxon>Eukaryota</taxon>
        <taxon>Metazoa</taxon>
        <taxon>Ecdysozoa</taxon>
        <taxon>Nematoda</taxon>
        <taxon>Chromadorea</taxon>
        <taxon>Rhabditida</taxon>
        <taxon>Rhabditina</taxon>
        <taxon>Rhabditomorpha</taxon>
        <taxon>Rhabditoidea</taxon>
        <taxon>Rhabditidae</taxon>
        <taxon>Peloderinae</taxon>
        <taxon>Caenorhabditis</taxon>
    </lineage>
</organism>
<accession>A0A6A5HKN7</accession>
<dbReference type="Proteomes" id="UP000483820">
    <property type="component" value="Chromosome II"/>
</dbReference>
<protein>
    <recommendedName>
        <fullName evidence="3">F-box associated domain-containing protein</fullName>
    </recommendedName>
</protein>